<feature type="region of interest" description="Disordered" evidence="9">
    <location>
        <begin position="82"/>
        <end position="152"/>
    </location>
</feature>
<dbReference type="PANTHER" id="PTHR24150">
    <property type="entry name" value="ANKYRIN REPEAT AND MYND DOMAIN-CONTAINING PROTEIN 2"/>
    <property type="match status" value="1"/>
</dbReference>
<keyword evidence="5" id="KW-0862">Zinc</keyword>
<feature type="domain" description="MYND-type" evidence="10">
    <location>
        <begin position="35"/>
        <end position="72"/>
    </location>
</feature>
<dbReference type="InterPro" id="IPR002893">
    <property type="entry name" value="Znf_MYND"/>
</dbReference>
<keyword evidence="4 8" id="KW-0863">Zinc-finger</keyword>
<feature type="compositionally biased region" description="Basic and acidic residues" evidence="9">
    <location>
        <begin position="82"/>
        <end position="137"/>
    </location>
</feature>
<protein>
    <submittedName>
        <fullName evidence="11">Ankyrin repeat and MYND domain-containing protein 2</fullName>
    </submittedName>
</protein>
<dbReference type="Pfam" id="PF01753">
    <property type="entry name" value="zf-MYND"/>
    <property type="match status" value="1"/>
</dbReference>
<name>A0A2G8LB45_STIJA</name>
<dbReference type="OrthoDB" id="10070229at2759"/>
<accession>A0A2G8LB45</accession>
<evidence type="ECO:0000313" key="12">
    <source>
        <dbReference type="Proteomes" id="UP000230750"/>
    </source>
</evidence>
<evidence type="ECO:0000313" key="11">
    <source>
        <dbReference type="EMBL" id="PIK57390.1"/>
    </source>
</evidence>
<dbReference type="PROSITE" id="PS01360">
    <property type="entry name" value="ZF_MYND_1"/>
    <property type="match status" value="1"/>
</dbReference>
<dbReference type="AlphaFoldDB" id="A0A2G8LB45"/>
<proteinExistence type="predicted"/>
<keyword evidence="12" id="KW-1185">Reference proteome</keyword>
<dbReference type="SUPFAM" id="SSF144232">
    <property type="entry name" value="HIT/MYND zinc finger-like"/>
    <property type="match status" value="1"/>
</dbReference>
<comment type="subcellular location">
    <subcellularLocation>
        <location evidence="1">Cell projection</location>
    </subcellularLocation>
</comment>
<evidence type="ECO:0000256" key="2">
    <source>
        <dbReference type="ARBA" id="ARBA00022723"/>
    </source>
</evidence>
<evidence type="ECO:0000256" key="7">
    <source>
        <dbReference type="ARBA" id="ARBA00023273"/>
    </source>
</evidence>
<evidence type="ECO:0000259" key="10">
    <source>
        <dbReference type="PROSITE" id="PS50865"/>
    </source>
</evidence>
<dbReference type="InterPro" id="IPR052452">
    <property type="entry name" value="Ankyrin-MYND_dom_contain_2"/>
</dbReference>
<dbReference type="EMBL" id="MRZV01000144">
    <property type="protein sequence ID" value="PIK57390.1"/>
    <property type="molecule type" value="Genomic_DNA"/>
</dbReference>
<organism evidence="11 12">
    <name type="scientific">Stichopus japonicus</name>
    <name type="common">Sea cucumber</name>
    <dbReference type="NCBI Taxonomy" id="307972"/>
    <lineage>
        <taxon>Eukaryota</taxon>
        <taxon>Metazoa</taxon>
        <taxon>Echinodermata</taxon>
        <taxon>Eleutherozoa</taxon>
        <taxon>Echinozoa</taxon>
        <taxon>Holothuroidea</taxon>
        <taxon>Aspidochirotacea</taxon>
        <taxon>Aspidochirotida</taxon>
        <taxon>Stichopodidae</taxon>
        <taxon>Apostichopus</taxon>
    </lineage>
</organism>
<evidence type="ECO:0000256" key="3">
    <source>
        <dbReference type="ARBA" id="ARBA00022737"/>
    </source>
</evidence>
<evidence type="ECO:0000256" key="5">
    <source>
        <dbReference type="ARBA" id="ARBA00022833"/>
    </source>
</evidence>
<keyword evidence="6" id="KW-0040">ANK repeat</keyword>
<sequence>MLRCNDSFQGSRSICSGHAHPGDQRYTKHRYRRLCTACNQPKAEKRCSACKYVFYCNQSCQKMHWFTHKKRCKVLAAKFKKAEEERKIMEEQERKQKEKDEEDAKKQEMEEKEKEKEVKEVDSDQKADPAVASEEKINSPTPPAEEVKQAES</sequence>
<dbReference type="Gene3D" id="6.10.140.2220">
    <property type="match status" value="1"/>
</dbReference>
<keyword evidence="2" id="KW-0479">Metal-binding</keyword>
<reference evidence="11 12" key="1">
    <citation type="journal article" date="2017" name="PLoS Biol.">
        <title>The sea cucumber genome provides insights into morphological evolution and visceral regeneration.</title>
        <authorList>
            <person name="Zhang X."/>
            <person name="Sun L."/>
            <person name="Yuan J."/>
            <person name="Sun Y."/>
            <person name="Gao Y."/>
            <person name="Zhang L."/>
            <person name="Li S."/>
            <person name="Dai H."/>
            <person name="Hamel J.F."/>
            <person name="Liu C."/>
            <person name="Yu Y."/>
            <person name="Liu S."/>
            <person name="Lin W."/>
            <person name="Guo K."/>
            <person name="Jin S."/>
            <person name="Xu P."/>
            <person name="Storey K.B."/>
            <person name="Huan P."/>
            <person name="Zhang T."/>
            <person name="Zhou Y."/>
            <person name="Zhang J."/>
            <person name="Lin C."/>
            <person name="Li X."/>
            <person name="Xing L."/>
            <person name="Huo D."/>
            <person name="Sun M."/>
            <person name="Wang L."/>
            <person name="Mercier A."/>
            <person name="Li F."/>
            <person name="Yang H."/>
            <person name="Xiang J."/>
        </authorList>
    </citation>
    <scope>NUCLEOTIDE SEQUENCE [LARGE SCALE GENOMIC DNA]</scope>
    <source>
        <strain evidence="11">Shaxun</strain>
        <tissue evidence="11">Muscle</tissue>
    </source>
</reference>
<evidence type="ECO:0000256" key="4">
    <source>
        <dbReference type="ARBA" id="ARBA00022771"/>
    </source>
</evidence>
<evidence type="ECO:0000256" key="6">
    <source>
        <dbReference type="ARBA" id="ARBA00023043"/>
    </source>
</evidence>
<gene>
    <name evidence="11" type="ORF">BSL78_05717</name>
</gene>
<dbReference type="PANTHER" id="PTHR24150:SF8">
    <property type="entry name" value="ANKYRIN REPEAT AND MYND DOMAIN-CONTAINING PROTEIN 2"/>
    <property type="match status" value="1"/>
</dbReference>
<evidence type="ECO:0000256" key="1">
    <source>
        <dbReference type="ARBA" id="ARBA00004316"/>
    </source>
</evidence>
<dbReference type="GO" id="GO:0008270">
    <property type="term" value="F:zinc ion binding"/>
    <property type="evidence" value="ECO:0007669"/>
    <property type="project" value="UniProtKB-KW"/>
</dbReference>
<dbReference type="Proteomes" id="UP000230750">
    <property type="component" value="Unassembled WGS sequence"/>
</dbReference>
<comment type="caution">
    <text evidence="11">The sequence shown here is derived from an EMBL/GenBank/DDBJ whole genome shotgun (WGS) entry which is preliminary data.</text>
</comment>
<evidence type="ECO:0000256" key="8">
    <source>
        <dbReference type="PROSITE-ProRule" id="PRU00134"/>
    </source>
</evidence>
<keyword evidence="3" id="KW-0677">Repeat</keyword>
<dbReference type="PROSITE" id="PS50865">
    <property type="entry name" value="ZF_MYND_2"/>
    <property type="match status" value="1"/>
</dbReference>
<keyword evidence="7" id="KW-0966">Cell projection</keyword>
<evidence type="ECO:0000256" key="9">
    <source>
        <dbReference type="SAM" id="MobiDB-lite"/>
    </source>
</evidence>
<dbReference type="GO" id="GO:0042995">
    <property type="term" value="C:cell projection"/>
    <property type="evidence" value="ECO:0007669"/>
    <property type="project" value="UniProtKB-SubCell"/>
</dbReference>
<dbReference type="STRING" id="307972.A0A2G8LB45"/>